<dbReference type="PANTHER" id="PTHR23063:SF2">
    <property type="entry name" value="GLYCEROL-3-PHOSPHATE ACYLTRANSFERASE 4, ISOFORM D-RELATED"/>
    <property type="match status" value="1"/>
</dbReference>
<dbReference type="EMBL" id="BJWL01000014">
    <property type="protein sequence ID" value="GFZ00389.1"/>
    <property type="molecule type" value="Genomic_DNA"/>
</dbReference>
<evidence type="ECO:0000256" key="6">
    <source>
        <dbReference type="ARBA" id="ARBA00023098"/>
    </source>
</evidence>
<dbReference type="Proteomes" id="UP000585474">
    <property type="component" value="Unassembled WGS sequence"/>
</dbReference>
<dbReference type="SMART" id="SM00563">
    <property type="entry name" value="PlsC"/>
    <property type="match status" value="1"/>
</dbReference>
<dbReference type="GO" id="GO:0005783">
    <property type="term" value="C:endoplasmic reticulum"/>
    <property type="evidence" value="ECO:0007669"/>
    <property type="project" value="TreeGrafter"/>
</dbReference>
<evidence type="ECO:0000256" key="8">
    <source>
        <dbReference type="ARBA" id="ARBA00023315"/>
    </source>
</evidence>
<reference evidence="10 11" key="1">
    <citation type="submission" date="2019-07" db="EMBL/GenBank/DDBJ databases">
        <title>De Novo Assembly of kiwifruit Actinidia rufa.</title>
        <authorList>
            <person name="Sugita-Konishi S."/>
            <person name="Sato K."/>
            <person name="Mori E."/>
            <person name="Abe Y."/>
            <person name="Kisaki G."/>
            <person name="Hamano K."/>
            <person name="Suezawa K."/>
            <person name="Otani M."/>
            <person name="Fukuda T."/>
            <person name="Manabe T."/>
            <person name="Gomi K."/>
            <person name="Tabuchi M."/>
            <person name="Akimitsu K."/>
            <person name="Kataoka I."/>
        </authorList>
    </citation>
    <scope>NUCLEOTIDE SEQUENCE [LARGE SCALE GENOMIC DNA]</scope>
    <source>
        <strain evidence="11">cv. Fuchu</strain>
    </source>
</reference>
<dbReference type="GO" id="GO:0019432">
    <property type="term" value="P:triglyceride biosynthetic process"/>
    <property type="evidence" value="ECO:0007669"/>
    <property type="project" value="TreeGrafter"/>
</dbReference>
<dbReference type="PANTHER" id="PTHR23063">
    <property type="entry name" value="PHOSPHOLIPID ACYLTRANSFERASE"/>
    <property type="match status" value="1"/>
</dbReference>
<evidence type="ECO:0000256" key="1">
    <source>
        <dbReference type="ARBA" id="ARBA00004370"/>
    </source>
</evidence>
<dbReference type="Pfam" id="PF01553">
    <property type="entry name" value="Acyltransferase"/>
    <property type="match status" value="1"/>
</dbReference>
<dbReference type="InterPro" id="IPR002123">
    <property type="entry name" value="Plipid/glycerol_acylTrfase"/>
</dbReference>
<keyword evidence="7" id="KW-0472">Membrane</keyword>
<keyword evidence="5" id="KW-1133">Transmembrane helix</keyword>
<evidence type="ECO:0000313" key="10">
    <source>
        <dbReference type="EMBL" id="GFZ00389.1"/>
    </source>
</evidence>
<comment type="similarity">
    <text evidence="2">Belongs to the 1-acyl-sn-glycerol-3-phosphate acyltransferase family.</text>
</comment>
<comment type="caution">
    <text evidence="10">The sequence shown here is derived from an EMBL/GenBank/DDBJ whole genome shotgun (WGS) entry which is preliminary data.</text>
</comment>
<evidence type="ECO:0000256" key="2">
    <source>
        <dbReference type="ARBA" id="ARBA00008655"/>
    </source>
</evidence>
<dbReference type="GO" id="GO:0004366">
    <property type="term" value="F:glycerol-3-phosphate O-acyltransferase activity"/>
    <property type="evidence" value="ECO:0007669"/>
    <property type="project" value="TreeGrafter"/>
</dbReference>
<gene>
    <name evidence="10" type="ORF">Acr_14g0000250</name>
</gene>
<dbReference type="GO" id="GO:0016020">
    <property type="term" value="C:membrane"/>
    <property type="evidence" value="ECO:0007669"/>
    <property type="project" value="UniProtKB-SubCell"/>
</dbReference>
<proteinExistence type="inferred from homology"/>
<feature type="domain" description="Phospholipid/glycerol acyltransferase" evidence="9">
    <location>
        <begin position="1"/>
        <end position="100"/>
    </location>
</feature>
<accession>A0A7J0FNU8</accession>
<evidence type="ECO:0000256" key="5">
    <source>
        <dbReference type="ARBA" id="ARBA00022989"/>
    </source>
</evidence>
<keyword evidence="6" id="KW-0443">Lipid metabolism</keyword>
<name>A0A7J0FNU8_9ERIC</name>
<comment type="subcellular location">
    <subcellularLocation>
        <location evidence="1">Membrane</location>
    </subcellularLocation>
</comment>
<evidence type="ECO:0000256" key="4">
    <source>
        <dbReference type="ARBA" id="ARBA00022692"/>
    </source>
</evidence>
<keyword evidence="8 10" id="KW-0012">Acyltransferase</keyword>
<keyword evidence="3 10" id="KW-0808">Transferase</keyword>
<dbReference type="OrthoDB" id="1602646at2759"/>
<evidence type="ECO:0000256" key="3">
    <source>
        <dbReference type="ARBA" id="ARBA00022679"/>
    </source>
</evidence>
<keyword evidence="4" id="KW-0812">Transmembrane</keyword>
<keyword evidence="11" id="KW-1185">Reference proteome</keyword>
<evidence type="ECO:0000259" key="9">
    <source>
        <dbReference type="SMART" id="SM00563"/>
    </source>
</evidence>
<protein>
    <submittedName>
        <fullName evidence="10">Glycerol-3-phosphate acyltransferase 9</fullName>
    </submittedName>
</protein>
<dbReference type="AlphaFoldDB" id="A0A7J0FNU8"/>
<organism evidence="10 11">
    <name type="scientific">Actinidia rufa</name>
    <dbReference type="NCBI Taxonomy" id="165716"/>
    <lineage>
        <taxon>Eukaryota</taxon>
        <taxon>Viridiplantae</taxon>
        <taxon>Streptophyta</taxon>
        <taxon>Embryophyta</taxon>
        <taxon>Tracheophyta</taxon>
        <taxon>Spermatophyta</taxon>
        <taxon>Magnoliopsida</taxon>
        <taxon>eudicotyledons</taxon>
        <taxon>Gunneridae</taxon>
        <taxon>Pentapetalae</taxon>
        <taxon>asterids</taxon>
        <taxon>Ericales</taxon>
        <taxon>Actinidiaceae</taxon>
        <taxon>Actinidia</taxon>
    </lineage>
</organism>
<sequence>MIDFIVLEQMTAFAVIMQKHPGWVGLLQSTILESVGCIWFNRSEAKDRETVARKLREHVLGADNNPLLIFPEGTCVNNHYTVMFKKDIDRSQGRVAREWNSSHHATESEVWSSRKRIMGMRGGPLFIGGAHGPYLITWAIVTSQGPHLRIFPKDKIDVLRGTLSDGPFFSSLQATVGFVQAEVLPLRLGSSKVRDIISVRAGLKKVPWDGYLKYSRPSPKHRERNIQGLFTLFEGAISMRSHVRISNTLVPSFIPSNRISLALKSFPFRSALKIVNYSSNNIKPTTKLCRVRVAGPGGK</sequence>
<evidence type="ECO:0000256" key="7">
    <source>
        <dbReference type="ARBA" id="ARBA00023136"/>
    </source>
</evidence>
<evidence type="ECO:0000313" key="11">
    <source>
        <dbReference type="Proteomes" id="UP000585474"/>
    </source>
</evidence>